<feature type="region of interest" description="Disordered" evidence="3">
    <location>
        <begin position="1"/>
        <end position="36"/>
    </location>
</feature>
<dbReference type="NCBIfam" id="TIGR01826">
    <property type="entry name" value="CofD_related"/>
    <property type="match status" value="1"/>
</dbReference>
<evidence type="ECO:0000256" key="3">
    <source>
        <dbReference type="SAM" id="MobiDB-lite"/>
    </source>
</evidence>
<dbReference type="GO" id="GO:0008360">
    <property type="term" value="P:regulation of cell shape"/>
    <property type="evidence" value="ECO:0007669"/>
    <property type="project" value="UniProtKB-UniRule"/>
</dbReference>
<keyword evidence="5" id="KW-1185">Reference proteome</keyword>
<dbReference type="InterPro" id="IPR002882">
    <property type="entry name" value="CofD"/>
</dbReference>
<dbReference type="Gene3D" id="3.40.50.10680">
    <property type="entry name" value="CofD-like domains"/>
    <property type="match status" value="1"/>
</dbReference>
<proteinExistence type="inferred from homology"/>
<dbReference type="PANTHER" id="PTHR30135:SF3">
    <property type="entry name" value="GLUCONEOGENESIS FACTOR-RELATED"/>
    <property type="match status" value="1"/>
</dbReference>
<evidence type="ECO:0000256" key="2">
    <source>
        <dbReference type="HAMAP-Rule" id="MF_00973"/>
    </source>
</evidence>
<keyword evidence="1 2" id="KW-0963">Cytoplasm</keyword>
<dbReference type="InterPro" id="IPR038136">
    <property type="entry name" value="CofD-like_dom_sf"/>
</dbReference>
<comment type="function">
    <text evidence="2">Required for morphogenesis under gluconeogenic growth conditions.</text>
</comment>
<evidence type="ECO:0000256" key="1">
    <source>
        <dbReference type="ARBA" id="ARBA00022490"/>
    </source>
</evidence>
<protein>
    <recommendedName>
        <fullName evidence="2">Putative gluconeogenesis factor</fullName>
    </recommendedName>
</protein>
<dbReference type="GO" id="GO:0005737">
    <property type="term" value="C:cytoplasm"/>
    <property type="evidence" value="ECO:0007669"/>
    <property type="project" value="UniProtKB-SubCell"/>
</dbReference>
<dbReference type="GO" id="GO:0043743">
    <property type="term" value="F:LPPG:FO 2-phospho-L-lactate transferase activity"/>
    <property type="evidence" value="ECO:0007669"/>
    <property type="project" value="InterPro"/>
</dbReference>
<dbReference type="HAMAP" id="MF_00973">
    <property type="entry name" value="Gluconeogen_factor"/>
    <property type="match status" value="1"/>
</dbReference>
<evidence type="ECO:0000313" key="4">
    <source>
        <dbReference type="EMBL" id="WPF25914.1"/>
    </source>
</evidence>
<accession>A0AAU0Q356</accession>
<dbReference type="Pfam" id="PF01933">
    <property type="entry name" value="CofD"/>
    <property type="match status" value="1"/>
</dbReference>
<name>A0AAU0Q356_9CORY</name>
<dbReference type="EMBL" id="CP137757">
    <property type="protein sequence ID" value="WPF25914.1"/>
    <property type="molecule type" value="Genomic_DNA"/>
</dbReference>
<gene>
    <name evidence="4" type="primary">yvcK</name>
    <name evidence="4" type="ORF">Q0N40_05175</name>
</gene>
<dbReference type="PANTHER" id="PTHR30135">
    <property type="entry name" value="UNCHARACTERIZED PROTEIN YVCK-RELATED"/>
    <property type="match status" value="1"/>
</dbReference>
<dbReference type="Proteomes" id="UP001174314">
    <property type="component" value="Chromosome"/>
</dbReference>
<dbReference type="AlphaFoldDB" id="A0AAU0Q356"/>
<reference evidence="4 5" key="1">
    <citation type="submission" date="2023-10" db="EMBL/GenBank/DDBJ databases">
        <title>complete genome sequence of Corynebacterium pseudokroppenstedtii P15-C1.</title>
        <authorList>
            <person name="Bruggemann H."/>
            <person name="Poehlein A."/>
        </authorList>
    </citation>
    <scope>NUCLEOTIDE SEQUENCE [LARGE SCALE GENOMIC DNA]</scope>
    <source>
        <strain evidence="4 5">P15_C1</strain>
    </source>
</reference>
<feature type="compositionally biased region" description="Basic and acidic residues" evidence="3">
    <location>
        <begin position="14"/>
        <end position="28"/>
    </location>
</feature>
<comment type="similarity">
    <text evidence="2">Belongs to the gluconeogenesis factor family.</text>
</comment>
<comment type="subcellular location">
    <subcellularLocation>
        <location evidence="2">Cytoplasm</location>
    </subcellularLocation>
</comment>
<organism evidence="4 5">
    <name type="scientific">Corynebacterium pseudokroppenstedtii</name>
    <dbReference type="NCBI Taxonomy" id="2804917"/>
    <lineage>
        <taxon>Bacteria</taxon>
        <taxon>Bacillati</taxon>
        <taxon>Actinomycetota</taxon>
        <taxon>Actinomycetes</taxon>
        <taxon>Mycobacteriales</taxon>
        <taxon>Corynebacteriaceae</taxon>
        <taxon>Corynebacterium</taxon>
    </lineage>
</organism>
<feature type="compositionally biased region" description="Polar residues" evidence="3">
    <location>
        <begin position="1"/>
        <end position="11"/>
    </location>
</feature>
<dbReference type="CDD" id="cd07187">
    <property type="entry name" value="YvcK_like"/>
    <property type="match status" value="1"/>
</dbReference>
<sequence length="367" mass="39307">MNAASPQTSMSDEPLTHANKDESSHDDSSAETSPTQLSHIARMACLGGGHGLFATLRAARTLSDDVSAIVTVADDGGSSGRLRKEFNSIPPGDLRMALAALAADDPEGRLWESVLQHRFGGRGALAGHAVGNLIIQGLIDVMGDEVEALAEVAKLMRIRGRVLPMSPEPLDIEAEVAGLEDDPRVVSPVRGQVAVATTPGQVRRVKLIPENPPSSAAVIDAIMNADVVTLGPGSWFSSVVPHILVPDVVKALQETQAHKVVVVNLVAEPGETPGFTVERHLHMLQQHCQDLSLDTVIVDEHSVTGTRERMHLSRAAANFGAELTIGDVRHDDEQGRWLSTHSPRKLARVLSEVYSAAQEQKSVRRTK</sequence>
<evidence type="ECO:0000313" key="5">
    <source>
        <dbReference type="Proteomes" id="UP001174314"/>
    </source>
</evidence>
<dbReference type="InterPro" id="IPR010119">
    <property type="entry name" value="Gluconeogen_factor"/>
</dbReference>
<dbReference type="SUPFAM" id="SSF142338">
    <property type="entry name" value="CofD-like"/>
    <property type="match status" value="1"/>
</dbReference>
<dbReference type="KEGG" id="cpsk:Q0N40_05175"/>
<dbReference type="RefSeq" id="WP_204088491.1">
    <property type="nucleotide sequence ID" value="NZ_CP137757.1"/>
</dbReference>